<dbReference type="Pfam" id="PF02096">
    <property type="entry name" value="60KD_IMP"/>
    <property type="match status" value="1"/>
</dbReference>
<dbReference type="GO" id="GO:0005743">
    <property type="term" value="C:mitochondrial inner membrane"/>
    <property type="evidence" value="ECO:0007669"/>
    <property type="project" value="TreeGrafter"/>
</dbReference>
<dbReference type="AlphaFoldDB" id="A0AAF0EPY0"/>
<keyword evidence="3 6" id="KW-0812">Transmembrane</keyword>
<evidence type="ECO:0000256" key="4">
    <source>
        <dbReference type="ARBA" id="ARBA00022989"/>
    </source>
</evidence>
<name>A0AAF0EPY0_9BASI</name>
<feature type="transmembrane region" description="Helical" evidence="7">
    <location>
        <begin position="155"/>
        <end position="173"/>
    </location>
</feature>
<evidence type="ECO:0000256" key="3">
    <source>
        <dbReference type="ARBA" id="ARBA00022692"/>
    </source>
</evidence>
<feature type="transmembrane region" description="Helical" evidence="7">
    <location>
        <begin position="237"/>
        <end position="256"/>
    </location>
</feature>
<evidence type="ECO:0000313" key="10">
    <source>
        <dbReference type="Proteomes" id="UP001219933"/>
    </source>
</evidence>
<evidence type="ECO:0000313" key="9">
    <source>
        <dbReference type="EMBL" id="WFD34180.1"/>
    </source>
</evidence>
<feature type="transmembrane region" description="Helical" evidence="7">
    <location>
        <begin position="61"/>
        <end position="83"/>
    </location>
</feature>
<accession>A0AAF0EPY0</accession>
<keyword evidence="5 7" id="KW-0472">Membrane</keyword>
<dbReference type="GO" id="GO:0032977">
    <property type="term" value="F:membrane insertase activity"/>
    <property type="evidence" value="ECO:0007669"/>
    <property type="project" value="InterPro"/>
</dbReference>
<feature type="transmembrane region" description="Helical" evidence="7">
    <location>
        <begin position="305"/>
        <end position="326"/>
    </location>
</feature>
<sequence>MLVGRALSVRVPVSVGVRAPTCVGVRAKHTAAATIFDPVVRHALSAPEVIGLVHSGVPCPYLLTIVGFTVLLRSAVSLPLLSWQRKRNERLARTVLPEWSVWKKQIPASIWKRLAPTRKVGPEMERHLQRQIQRSLQEKWVHLTQLYDCSPLKTTLVSLSVHLPVFIAVTMLIRQGALLPDSPFLNEIVPWWSPDPDFAAQMAAQKELLLSKGLPPQLAERITSLGGPTLADRDTTMALPVILGAVNMLNVELAAFMRQRRMQRDDAIGLGSPSAAAQRDPVVDQLEIELKEPLSSRMLTTAARLGSIISIPIACQVPSALLVYWLTSSLFTLGQTIRMERLEAKE</sequence>
<organism evidence="9 10">
    <name type="scientific">Malassezia cuniculi</name>
    <dbReference type="NCBI Taxonomy" id="948313"/>
    <lineage>
        <taxon>Eukaryota</taxon>
        <taxon>Fungi</taxon>
        <taxon>Dikarya</taxon>
        <taxon>Basidiomycota</taxon>
        <taxon>Ustilaginomycotina</taxon>
        <taxon>Malasseziomycetes</taxon>
        <taxon>Malasseziales</taxon>
        <taxon>Malasseziaceae</taxon>
        <taxon>Malassezia</taxon>
    </lineage>
</organism>
<dbReference type="GO" id="GO:0032979">
    <property type="term" value="P:protein insertion into mitochondrial inner membrane from matrix"/>
    <property type="evidence" value="ECO:0007669"/>
    <property type="project" value="TreeGrafter"/>
</dbReference>
<evidence type="ECO:0000256" key="5">
    <source>
        <dbReference type="ARBA" id="ARBA00023136"/>
    </source>
</evidence>
<keyword evidence="4 7" id="KW-1133">Transmembrane helix</keyword>
<dbReference type="GO" id="GO:0033617">
    <property type="term" value="P:mitochondrial respiratory chain complex IV assembly"/>
    <property type="evidence" value="ECO:0007669"/>
    <property type="project" value="TreeGrafter"/>
</dbReference>
<dbReference type="PANTHER" id="PTHR12428:SF65">
    <property type="entry name" value="CYTOCHROME C OXIDASE ASSEMBLY PROTEIN COX18, MITOCHONDRIAL"/>
    <property type="match status" value="1"/>
</dbReference>
<dbReference type="Proteomes" id="UP001219933">
    <property type="component" value="Chromosome 2"/>
</dbReference>
<dbReference type="EMBL" id="CP119878">
    <property type="protein sequence ID" value="WFD34180.1"/>
    <property type="molecule type" value="Genomic_DNA"/>
</dbReference>
<gene>
    <name evidence="9" type="ORF">MCUN1_001017</name>
</gene>
<feature type="domain" description="Membrane insertase YidC/Oxa/ALB C-terminal" evidence="8">
    <location>
        <begin position="115"/>
        <end position="340"/>
    </location>
</feature>
<evidence type="ECO:0000256" key="1">
    <source>
        <dbReference type="ARBA" id="ARBA00004141"/>
    </source>
</evidence>
<dbReference type="PANTHER" id="PTHR12428">
    <property type="entry name" value="OXA1"/>
    <property type="match status" value="1"/>
</dbReference>
<reference evidence="9" key="1">
    <citation type="submission" date="2023-03" db="EMBL/GenBank/DDBJ databases">
        <title>Mating type loci evolution in Malassezia.</title>
        <authorList>
            <person name="Coelho M.A."/>
        </authorList>
    </citation>
    <scope>NUCLEOTIDE SEQUENCE</scope>
    <source>
        <strain evidence="9">CBS 11721</strain>
    </source>
</reference>
<comment type="similarity">
    <text evidence="2 6">Belongs to the OXA1/ALB3/YidC family.</text>
</comment>
<comment type="subcellular location">
    <subcellularLocation>
        <location evidence="1 6">Membrane</location>
        <topology evidence="1 6">Multi-pass membrane protein</topology>
    </subcellularLocation>
</comment>
<evidence type="ECO:0000259" key="8">
    <source>
        <dbReference type="Pfam" id="PF02096"/>
    </source>
</evidence>
<evidence type="ECO:0000256" key="2">
    <source>
        <dbReference type="ARBA" id="ARBA00009877"/>
    </source>
</evidence>
<proteinExistence type="inferred from homology"/>
<protein>
    <recommendedName>
        <fullName evidence="8">Membrane insertase YidC/Oxa/ALB C-terminal domain-containing protein</fullName>
    </recommendedName>
</protein>
<dbReference type="InterPro" id="IPR028055">
    <property type="entry name" value="YidC/Oxa/ALB_C"/>
</dbReference>
<evidence type="ECO:0000256" key="7">
    <source>
        <dbReference type="SAM" id="Phobius"/>
    </source>
</evidence>
<keyword evidence="10" id="KW-1185">Reference proteome</keyword>
<evidence type="ECO:0000256" key="6">
    <source>
        <dbReference type="RuleBase" id="RU003945"/>
    </source>
</evidence>
<dbReference type="InterPro" id="IPR001708">
    <property type="entry name" value="YidC/ALB3/OXA1/COX18"/>
</dbReference>